<gene>
    <name evidence="1" type="ordered locus">CHU_0438</name>
</gene>
<evidence type="ECO:0000313" key="1">
    <source>
        <dbReference type="EMBL" id="ABG57727.1"/>
    </source>
</evidence>
<evidence type="ECO:0000313" key="2">
    <source>
        <dbReference type="Proteomes" id="UP000001822"/>
    </source>
</evidence>
<reference evidence="1 2" key="1">
    <citation type="journal article" date="2007" name="Appl. Environ. Microbiol.">
        <title>Genome sequence of the cellulolytic gliding bacterium Cytophaga hutchinsonii.</title>
        <authorList>
            <person name="Xie G."/>
            <person name="Bruce D.C."/>
            <person name="Challacombe J.F."/>
            <person name="Chertkov O."/>
            <person name="Detter J.C."/>
            <person name="Gilna P."/>
            <person name="Han C.S."/>
            <person name="Lucas S."/>
            <person name="Misra M."/>
            <person name="Myers G.L."/>
            <person name="Richardson P."/>
            <person name="Tapia R."/>
            <person name="Thayer N."/>
            <person name="Thompson L.S."/>
            <person name="Brettin T.S."/>
            <person name="Henrissat B."/>
            <person name="Wilson D.B."/>
            <person name="McBride M.J."/>
        </authorList>
    </citation>
    <scope>NUCLEOTIDE SEQUENCE [LARGE SCALE GENOMIC DNA]</scope>
    <source>
        <strain evidence="2">ATCC 33406 / DSM 1761 / CIP 103989 / NBRC 15051 / NCIMB 9469 / D465</strain>
    </source>
</reference>
<dbReference type="KEGG" id="chu:CHU_0438"/>
<accession>A0A6N4SN97</accession>
<name>A0A6N4SN97_CYTH3</name>
<protein>
    <submittedName>
        <fullName evidence="1">Uncharacterized protein</fullName>
    </submittedName>
</protein>
<proteinExistence type="predicted"/>
<keyword evidence="2" id="KW-1185">Reference proteome</keyword>
<dbReference type="EMBL" id="CP000383">
    <property type="protein sequence ID" value="ABG57727.1"/>
    <property type="molecule type" value="Genomic_DNA"/>
</dbReference>
<dbReference type="AlphaFoldDB" id="A0A6N4SN97"/>
<organism evidence="1 2">
    <name type="scientific">Cytophaga hutchinsonii (strain ATCC 33406 / DSM 1761 / CIP 103989 / NBRC 15051 / NCIMB 9469 / D465)</name>
    <dbReference type="NCBI Taxonomy" id="269798"/>
    <lineage>
        <taxon>Bacteria</taxon>
        <taxon>Pseudomonadati</taxon>
        <taxon>Bacteroidota</taxon>
        <taxon>Cytophagia</taxon>
        <taxon>Cytophagales</taxon>
        <taxon>Cytophagaceae</taxon>
        <taxon>Cytophaga</taxon>
    </lineage>
</organism>
<dbReference type="Proteomes" id="UP000001822">
    <property type="component" value="Chromosome"/>
</dbReference>
<sequence length="53" mass="6417">MKAQAYFWPSKVFSKRHWCQMKKVRCYFLFSFPGFLPDQIQTCNMMNMTLKTA</sequence>